<dbReference type="InterPro" id="IPR050951">
    <property type="entry name" value="Retrovirus_Pol_polyprotein"/>
</dbReference>
<dbReference type="PANTHER" id="PTHR37984">
    <property type="entry name" value="PROTEIN CBG26694"/>
    <property type="match status" value="1"/>
</dbReference>
<evidence type="ECO:0000256" key="1">
    <source>
        <dbReference type="SAM" id="MobiDB-lite"/>
    </source>
</evidence>
<reference evidence="2 3" key="1">
    <citation type="submission" date="2023-02" db="EMBL/GenBank/DDBJ databases">
        <title>LHISI_Scaffold_Assembly.</title>
        <authorList>
            <person name="Stuart O.P."/>
            <person name="Cleave R."/>
            <person name="Magrath M.J.L."/>
            <person name="Mikheyev A.S."/>
        </authorList>
    </citation>
    <scope>NUCLEOTIDE SEQUENCE [LARGE SCALE GENOMIC DNA]</scope>
    <source>
        <strain evidence="2">Daus_M_001</strain>
        <tissue evidence="2">Leg muscle</tissue>
    </source>
</reference>
<dbReference type="Proteomes" id="UP001159363">
    <property type="component" value="Chromosome 2"/>
</dbReference>
<feature type="compositionally biased region" description="Polar residues" evidence="1">
    <location>
        <begin position="44"/>
        <end position="59"/>
    </location>
</feature>
<protein>
    <submittedName>
        <fullName evidence="2">Uncharacterized protein</fullName>
    </submittedName>
</protein>
<keyword evidence="3" id="KW-1185">Reference proteome</keyword>
<feature type="region of interest" description="Disordered" evidence="1">
    <location>
        <begin position="1"/>
        <end position="59"/>
    </location>
</feature>
<accession>A0ABQ9ICI5</accession>
<dbReference type="PANTHER" id="PTHR37984:SF5">
    <property type="entry name" value="PROTEIN NYNRIN-LIKE"/>
    <property type="match status" value="1"/>
</dbReference>
<dbReference type="EMBL" id="JARBHB010000002">
    <property type="protein sequence ID" value="KAJ8894392.1"/>
    <property type="molecule type" value="Genomic_DNA"/>
</dbReference>
<gene>
    <name evidence="2" type="ORF">PR048_007043</name>
</gene>
<organism evidence="2 3">
    <name type="scientific">Dryococelus australis</name>
    <dbReference type="NCBI Taxonomy" id="614101"/>
    <lineage>
        <taxon>Eukaryota</taxon>
        <taxon>Metazoa</taxon>
        <taxon>Ecdysozoa</taxon>
        <taxon>Arthropoda</taxon>
        <taxon>Hexapoda</taxon>
        <taxon>Insecta</taxon>
        <taxon>Pterygota</taxon>
        <taxon>Neoptera</taxon>
        <taxon>Polyneoptera</taxon>
        <taxon>Phasmatodea</taxon>
        <taxon>Verophasmatodea</taxon>
        <taxon>Anareolatae</taxon>
        <taxon>Phasmatidae</taxon>
        <taxon>Eurycanthinae</taxon>
        <taxon>Dryococelus</taxon>
    </lineage>
</organism>
<dbReference type="SUPFAM" id="SSF56672">
    <property type="entry name" value="DNA/RNA polymerases"/>
    <property type="match status" value="1"/>
</dbReference>
<evidence type="ECO:0000313" key="3">
    <source>
        <dbReference type="Proteomes" id="UP001159363"/>
    </source>
</evidence>
<feature type="compositionally biased region" description="Basic and acidic residues" evidence="1">
    <location>
        <begin position="21"/>
        <end position="36"/>
    </location>
</feature>
<dbReference type="Gene3D" id="3.10.10.10">
    <property type="entry name" value="HIV Type 1 Reverse Transcriptase, subunit A, domain 1"/>
    <property type="match status" value="1"/>
</dbReference>
<name>A0ABQ9ICI5_9NEOP</name>
<sequence>MEKRQKVSTAFTGKHSPTIENNRDYRRYRATEDTRKGSGKASKPDNTQARTLVQGGPQTEQVVSRGIGRIFPDSLNQMLDDNKDLFKGVGTFNYTHHIKLKVGAEPHVVKVKKIPFHLVDSLRDELKIMEKLGIVQKVNKPTPWDNSLVVVKKPNNSLQICLDPFMLN</sequence>
<proteinExistence type="predicted"/>
<comment type="caution">
    <text evidence="2">The sequence shown here is derived from an EMBL/GenBank/DDBJ whole genome shotgun (WGS) entry which is preliminary data.</text>
</comment>
<evidence type="ECO:0000313" key="2">
    <source>
        <dbReference type="EMBL" id="KAJ8894392.1"/>
    </source>
</evidence>
<dbReference type="InterPro" id="IPR043502">
    <property type="entry name" value="DNA/RNA_pol_sf"/>
</dbReference>